<comment type="caution">
    <text evidence="1">The sequence shown here is derived from an EMBL/GenBank/DDBJ whole genome shotgun (WGS) entry which is preliminary data.</text>
</comment>
<protein>
    <submittedName>
        <fullName evidence="1">Uncharacterized protein</fullName>
    </submittedName>
</protein>
<evidence type="ECO:0000313" key="2">
    <source>
        <dbReference type="Proteomes" id="UP000649617"/>
    </source>
</evidence>
<reference evidence="1" key="1">
    <citation type="submission" date="2021-02" db="EMBL/GenBank/DDBJ databases">
        <authorList>
            <person name="Dougan E. K."/>
            <person name="Rhodes N."/>
            <person name="Thang M."/>
            <person name="Chan C."/>
        </authorList>
    </citation>
    <scope>NUCLEOTIDE SEQUENCE</scope>
</reference>
<dbReference type="Proteomes" id="UP000649617">
    <property type="component" value="Unassembled WGS sequence"/>
</dbReference>
<keyword evidence="2" id="KW-1185">Reference proteome</keyword>
<organism evidence="1 2">
    <name type="scientific">Symbiodinium pilosum</name>
    <name type="common">Dinoflagellate</name>
    <dbReference type="NCBI Taxonomy" id="2952"/>
    <lineage>
        <taxon>Eukaryota</taxon>
        <taxon>Sar</taxon>
        <taxon>Alveolata</taxon>
        <taxon>Dinophyceae</taxon>
        <taxon>Suessiales</taxon>
        <taxon>Symbiodiniaceae</taxon>
        <taxon>Symbiodinium</taxon>
    </lineage>
</organism>
<dbReference type="AlphaFoldDB" id="A0A812KCH7"/>
<dbReference type="PANTHER" id="PTHR33050:SF7">
    <property type="entry name" value="RIBONUCLEASE H"/>
    <property type="match status" value="1"/>
</dbReference>
<gene>
    <name evidence="1" type="ORF">SPIL2461_LOCUS2960</name>
</gene>
<proteinExistence type="predicted"/>
<dbReference type="OrthoDB" id="444683at2759"/>
<name>A0A812KCH7_SYMPI</name>
<dbReference type="InterPro" id="IPR052055">
    <property type="entry name" value="Hepadnavirus_pol/RT"/>
</dbReference>
<accession>A0A812KCH7</accession>
<sequence>MSKRRTDFLKKVLERRAQLESDEIALHKTMVPHVRRVMKGKKLLLLKSLLVEYGYDDPGVMNELISGAPMTGTQRVPPCAERRIKLASSTKEILEAEAKWRTQAILRRQTPEEDKVTADLGRSDWLVNPRFVLCQGSKAKPRVIDDAKSSGLNDTYSSGERLRLQDIDYVALMCLQAGRMSSKPLVSVALSTGEILTGKAAITNPSWLGRTLDLRKAYKQMAVVASDRHLMVLTQEGPNGRLFYISDALPFQARGSVFSFLRTSRALSFLMNVGMMIPGAVFFDDFPSITETSSAGSAFDGPRTLLDALGWLYAEDTDKCKPFGSCFDVLGCRLDLTHLTSGNLVLANREGRLESAQSMVERMKSEDNPRSLIPVVQGHLNFASGFVMGRALQIARSLSWRQDPSQFAELCDSILATLGKCKPRSLSWHSPRHPILLFTDAAKEDGVAGIGAVLVDTLGGKPEVYDDDGEIPADLIQHWQATGQQQVISQAELAVVVAMRHMLKERLSGRRVMYFIDNEAAKFSLLKGTSGKEAMQQLTAAFHAVDLAFPSIAWVERIPSESNPSDAPSRGRSSECVKALSGVYSGKIGVPEEVLRAIKSSVGPATSNARLTLPFDSLVLLPSLAA</sequence>
<dbReference type="PANTHER" id="PTHR33050">
    <property type="entry name" value="REVERSE TRANSCRIPTASE DOMAIN-CONTAINING PROTEIN"/>
    <property type="match status" value="1"/>
</dbReference>
<evidence type="ECO:0000313" key="1">
    <source>
        <dbReference type="EMBL" id="CAE7221854.1"/>
    </source>
</evidence>
<dbReference type="EMBL" id="CAJNIZ010003373">
    <property type="protein sequence ID" value="CAE7221854.1"/>
    <property type="molecule type" value="Genomic_DNA"/>
</dbReference>